<keyword evidence="1" id="KW-0472">Membrane</keyword>
<sequence length="221" mass="26445">MKNINTSNKIINIINFNDKINYLQIITNLNVCMLTIICKFYYNFIYISSIYLEYNDNMFKILKSLNSELILYTLNYKFKKILILIYNFIDKINLFSTYKVLQIIKINNIIENIKELYNNNKNNIKLNITLLNYYINKINLNNLLKNKILKIMNIYDNKLTITKLNYYSTQLKFLKLKILDLKLNLNKSIINYLNLKIYSYLFLLLLYMSSITIPLALIAFP</sequence>
<gene>
    <name evidence="2" type="ORF">MACJ_004170</name>
</gene>
<organism evidence="2 3">
    <name type="scientific">Theileria orientalis</name>
    <dbReference type="NCBI Taxonomy" id="68886"/>
    <lineage>
        <taxon>Eukaryota</taxon>
        <taxon>Sar</taxon>
        <taxon>Alveolata</taxon>
        <taxon>Apicomplexa</taxon>
        <taxon>Aconoidasida</taxon>
        <taxon>Piroplasmida</taxon>
        <taxon>Theileriidae</taxon>
        <taxon>Theileria</taxon>
    </lineage>
</organism>
<keyword evidence="2" id="KW-0934">Plastid</keyword>
<feature type="transmembrane region" description="Helical" evidence="1">
    <location>
        <begin position="20"/>
        <end position="42"/>
    </location>
</feature>
<dbReference type="EMBL" id="CP102586">
    <property type="protein sequence ID" value="UVC53089.1"/>
    <property type="molecule type" value="Genomic_DNA"/>
</dbReference>
<keyword evidence="2" id="KW-0933">Apicoplast</keyword>
<evidence type="ECO:0000313" key="3">
    <source>
        <dbReference type="Proteomes" id="UP000244803"/>
    </source>
</evidence>
<geneLocation type="apicoplast" evidence="2"/>
<protein>
    <submittedName>
        <fullName evidence="2">Uncharacterized protein</fullName>
    </submittedName>
</protein>
<keyword evidence="1" id="KW-1133">Transmembrane helix</keyword>
<dbReference type="Proteomes" id="UP000244803">
    <property type="component" value="Apicoplast Pltd"/>
</dbReference>
<keyword evidence="1" id="KW-0812">Transmembrane</keyword>
<name>A0A976XJM5_THEOR</name>
<dbReference type="AlphaFoldDB" id="A0A976XJM5"/>
<evidence type="ECO:0000256" key="1">
    <source>
        <dbReference type="SAM" id="Phobius"/>
    </source>
</evidence>
<accession>A0A976XJM5</accession>
<reference evidence="2" key="1">
    <citation type="submission" date="2022-07" db="EMBL/GenBank/DDBJ databases">
        <title>Chromosomal assemblies of T. orientalis with long-read sequencing.</title>
        <authorList>
            <person name="Yam J."/>
            <person name="Bogema D.R."/>
            <person name="Micallef M.L."/>
            <person name="Djordjevic S."/>
            <person name="Jenkins C."/>
        </authorList>
    </citation>
    <scope>NUCLEOTIDE SEQUENCE</scope>
    <source>
        <strain evidence="2">Fish Creek</strain>
    </source>
</reference>
<feature type="transmembrane region" description="Helical" evidence="1">
    <location>
        <begin position="197"/>
        <end position="220"/>
    </location>
</feature>
<evidence type="ECO:0000313" key="2">
    <source>
        <dbReference type="EMBL" id="UVC53089.1"/>
    </source>
</evidence>
<proteinExistence type="predicted"/>